<feature type="region of interest" description="Disordered" evidence="1">
    <location>
        <begin position="34"/>
        <end position="63"/>
    </location>
</feature>
<proteinExistence type="predicted"/>
<protein>
    <submittedName>
        <fullName evidence="2">Uncharacterized protein</fullName>
    </submittedName>
</protein>
<dbReference type="Proteomes" id="UP000077927">
    <property type="component" value="Chromosome 1"/>
</dbReference>
<evidence type="ECO:0000313" key="3">
    <source>
        <dbReference type="Proteomes" id="UP000077927"/>
    </source>
</evidence>
<reference evidence="2 3" key="1">
    <citation type="submission" date="2015-09" db="EMBL/GenBank/DDBJ databases">
        <authorList>
            <person name="Xu Y."/>
            <person name="Nagy A."/>
            <person name="Liu N.T."/>
            <person name="Nou X."/>
        </authorList>
    </citation>
    <scope>NUCLEOTIDE SEQUENCE [LARGE SCALE GENOMIC DNA]</scope>
    <source>
        <strain evidence="2 3">FC1138</strain>
    </source>
</reference>
<name>A0AAC9FQ48_9RALS</name>
<organism evidence="2 3">
    <name type="scientific">Ralstonia insidiosa</name>
    <dbReference type="NCBI Taxonomy" id="190721"/>
    <lineage>
        <taxon>Bacteria</taxon>
        <taxon>Pseudomonadati</taxon>
        <taxon>Pseudomonadota</taxon>
        <taxon>Betaproteobacteria</taxon>
        <taxon>Burkholderiales</taxon>
        <taxon>Burkholderiaceae</taxon>
        <taxon>Ralstonia</taxon>
    </lineage>
</organism>
<dbReference type="KEGG" id="rin:ACS15_0292"/>
<evidence type="ECO:0000313" key="2">
    <source>
        <dbReference type="EMBL" id="ANH72404.1"/>
    </source>
</evidence>
<dbReference type="EMBL" id="CP012605">
    <property type="protein sequence ID" value="ANH72404.1"/>
    <property type="molecule type" value="Genomic_DNA"/>
</dbReference>
<sequence>MSADKLGRFMTGELFLARANAAVAKAVRRLEEQGIPPTYVRRSQSHEPEAQPNSRVAAEPEGE</sequence>
<dbReference type="AlphaFoldDB" id="A0AAC9FQ48"/>
<evidence type="ECO:0000256" key="1">
    <source>
        <dbReference type="SAM" id="MobiDB-lite"/>
    </source>
</evidence>
<accession>A0AAC9FQ48</accession>
<gene>
    <name evidence="2" type="ORF">ACS15_0292</name>
</gene>